<name>A0ACC3MU52_9PEZI</name>
<accession>A0ACC3MU52</accession>
<dbReference type="Proteomes" id="UP001281147">
    <property type="component" value="Unassembled WGS sequence"/>
</dbReference>
<evidence type="ECO:0000313" key="1">
    <source>
        <dbReference type="EMBL" id="KAK3702843.1"/>
    </source>
</evidence>
<keyword evidence="2" id="KW-1185">Reference proteome</keyword>
<reference evidence="1" key="1">
    <citation type="submission" date="2023-07" db="EMBL/GenBank/DDBJ databases">
        <title>Black Yeasts Isolated from many extreme environments.</title>
        <authorList>
            <person name="Coleine C."/>
            <person name="Stajich J.E."/>
            <person name="Selbmann L."/>
        </authorList>
    </citation>
    <scope>NUCLEOTIDE SEQUENCE</scope>
    <source>
        <strain evidence="1">CCFEE 5714</strain>
    </source>
</reference>
<protein>
    <submittedName>
        <fullName evidence="1">Uncharacterized protein</fullName>
    </submittedName>
</protein>
<dbReference type="EMBL" id="JAUTXU010000159">
    <property type="protein sequence ID" value="KAK3702843.1"/>
    <property type="molecule type" value="Genomic_DNA"/>
</dbReference>
<organism evidence="1 2">
    <name type="scientific">Vermiconidia calcicola</name>
    <dbReference type="NCBI Taxonomy" id="1690605"/>
    <lineage>
        <taxon>Eukaryota</taxon>
        <taxon>Fungi</taxon>
        <taxon>Dikarya</taxon>
        <taxon>Ascomycota</taxon>
        <taxon>Pezizomycotina</taxon>
        <taxon>Dothideomycetes</taxon>
        <taxon>Dothideomycetidae</taxon>
        <taxon>Mycosphaerellales</taxon>
        <taxon>Extremaceae</taxon>
        <taxon>Vermiconidia</taxon>
    </lineage>
</organism>
<proteinExistence type="predicted"/>
<sequence length="544" mass="63155">MNGRSKTNAAFVMEAMTQKYLSGASRKWTWIYGALIADLLNLGKITKETWCLRETDCSKMMFTHDNYRVCHPCSGKEDHVDEDFSSGKLRLQKIVRNLGLRLQKTSAGTDYPFSKEVSKAHSARILQPCEQVFDKSQRAYEDAYAKGKLRQDRVIESQVGARRRKRTPFAVSLGGVFPGTEEEAKLYHHAPDNCTLTAEYLNMTKNVWVPALLQILRDYRQLVELAEDDETSSEVQQVYAKLDHIYVVTCLLPKKVRRRLTKDIRKQYVKLLKQWRKGEADPGANPLRLWDPGFHVVPEASWEPPRLTQMEHMITQMEHKFGRKVPRHKASGAPWLWLPEHQPHWWGWRNLYRLMGDRLERLNDWFHWQHQHFDESAETLLIECIRQYLEYGGRDTFFGLRMTIWARHPLCFVVAHSVHGQKIRTGCKTADPSDYDQDYDANLSNTSFEPQVSNWAKQNYDEKYYEDMLTDILSVDIPTQYYERPSQPVQPIAQLALLRKAEQLTHDDEDSDDEDESDNDAEDGEGEGGEEHDEADEAKSGPSK</sequence>
<evidence type="ECO:0000313" key="2">
    <source>
        <dbReference type="Proteomes" id="UP001281147"/>
    </source>
</evidence>
<comment type="caution">
    <text evidence="1">The sequence shown here is derived from an EMBL/GenBank/DDBJ whole genome shotgun (WGS) entry which is preliminary data.</text>
</comment>
<gene>
    <name evidence="1" type="ORF">LTR37_014827</name>
</gene>